<reference evidence="9 10" key="1">
    <citation type="journal article" date="2020" name="Microorganisms">
        <title>Reliable Identification of Environmental Pseudomonas Isolates Using the rpoD Gene.</title>
        <authorList>
            <consortium name="The Broad Institute Genome Sequencing Platform"/>
            <person name="Girard L."/>
            <person name="Lood C."/>
            <person name="Rokni-Zadeh H."/>
            <person name="van Noort V."/>
            <person name="Lavigne R."/>
            <person name="De Mot R."/>
        </authorList>
    </citation>
    <scope>NUCLEOTIDE SEQUENCE [LARGE SCALE GENOMIC DNA]</scope>
    <source>
        <strain evidence="9 10">RW9S1A</strain>
    </source>
</reference>
<keyword evidence="4" id="KW-0677">Repeat</keyword>
<dbReference type="SUPFAM" id="SSF52058">
    <property type="entry name" value="L domain-like"/>
    <property type="match status" value="1"/>
</dbReference>
<dbReference type="EC" id="2.3.2.27" evidence="2"/>
<dbReference type="Gene3D" id="1.20.58.360">
    <property type="entry name" value="Shigella T3SS effector IpaH defines"/>
    <property type="match status" value="1"/>
</dbReference>
<evidence type="ECO:0000256" key="1">
    <source>
        <dbReference type="ARBA" id="ARBA00000900"/>
    </source>
</evidence>
<evidence type="ECO:0000259" key="8">
    <source>
        <dbReference type="PROSITE" id="PS52053"/>
    </source>
</evidence>
<name>A0A9E6PS73_9PSED</name>
<dbReference type="Pfam" id="PF20178">
    <property type="entry name" value="ToxA_N"/>
    <property type="match status" value="1"/>
</dbReference>
<evidence type="ECO:0000256" key="4">
    <source>
        <dbReference type="ARBA" id="ARBA00022737"/>
    </source>
</evidence>
<keyword evidence="5" id="KW-0843">Virulence</keyword>
<dbReference type="InterPro" id="IPR050216">
    <property type="entry name" value="LRR_domain-containing"/>
</dbReference>
<dbReference type="RefSeq" id="WP_186659432.1">
    <property type="nucleotide sequence ID" value="NZ_CP077095.1"/>
</dbReference>
<dbReference type="PROSITE" id="PS52053">
    <property type="entry name" value="NEL"/>
    <property type="match status" value="1"/>
</dbReference>
<keyword evidence="6" id="KW-0808">Transferase</keyword>
<evidence type="ECO:0000256" key="6">
    <source>
        <dbReference type="PROSITE-ProRule" id="PRU01398"/>
    </source>
</evidence>
<accession>A0A9E6PS73</accession>
<keyword evidence="6" id="KW-0964">Secreted</keyword>
<dbReference type="PANTHER" id="PTHR48051">
    <property type="match status" value="1"/>
</dbReference>
<dbReference type="InterPro" id="IPR029487">
    <property type="entry name" value="NEL_dom"/>
</dbReference>
<comment type="catalytic activity">
    <reaction evidence="1">
        <text>S-ubiquitinyl-[E2 ubiquitin-conjugating enzyme]-L-cysteine + [acceptor protein]-L-lysine = [E2 ubiquitin-conjugating enzyme]-L-cysteine + N(6)-ubiquitinyl-[acceptor protein]-L-lysine.</text>
        <dbReference type="EC" id="2.3.2.27"/>
    </reaction>
</comment>
<dbReference type="GO" id="GO:0005576">
    <property type="term" value="C:extracellular region"/>
    <property type="evidence" value="ECO:0007669"/>
    <property type="project" value="UniProtKB-UniRule"/>
</dbReference>
<keyword evidence="7" id="KW-0472">Membrane</keyword>
<dbReference type="InterPro" id="IPR046673">
    <property type="entry name" value="ToxA_N"/>
</dbReference>
<evidence type="ECO:0000256" key="7">
    <source>
        <dbReference type="SAM" id="Phobius"/>
    </source>
</evidence>
<feature type="domain" description="NEL" evidence="8">
    <location>
        <begin position="1231"/>
        <end position="1508"/>
    </location>
</feature>
<dbReference type="GO" id="GO:0005737">
    <property type="term" value="C:cytoplasm"/>
    <property type="evidence" value="ECO:0007669"/>
    <property type="project" value="TreeGrafter"/>
</dbReference>
<keyword evidence="10" id="KW-1185">Reference proteome</keyword>
<protein>
    <recommendedName>
        <fullName evidence="2">RING-type E3 ubiquitin transferase</fullName>
        <ecNumber evidence="2">2.3.2.27</ecNumber>
    </recommendedName>
</protein>
<keyword evidence="3" id="KW-0433">Leucine-rich repeat</keyword>
<proteinExistence type="inferred from homology"/>
<comment type="PTM">
    <text evidence="6">Ubiquitinated in the presence of host E1 ubiquitin-activating enzyme, E2 ubiquitin-conjugating enzyme and ubiquitin.</text>
</comment>
<dbReference type="EMBL" id="CP077095">
    <property type="protein sequence ID" value="QXI36254.1"/>
    <property type="molecule type" value="Genomic_DNA"/>
</dbReference>
<dbReference type="GO" id="GO:0061630">
    <property type="term" value="F:ubiquitin protein ligase activity"/>
    <property type="evidence" value="ECO:0007669"/>
    <property type="project" value="UniProtKB-EC"/>
</dbReference>
<evidence type="ECO:0000256" key="3">
    <source>
        <dbReference type="ARBA" id="ARBA00022614"/>
    </source>
</evidence>
<evidence type="ECO:0000256" key="2">
    <source>
        <dbReference type="ARBA" id="ARBA00012483"/>
    </source>
</evidence>
<dbReference type="InterPro" id="IPR032675">
    <property type="entry name" value="LRR_dom_sf"/>
</dbReference>
<keyword evidence="7" id="KW-1133">Transmembrane helix</keyword>
<keyword evidence="6" id="KW-0833">Ubl conjugation pathway</keyword>
<dbReference type="KEGG" id="pxn:HU772_012860"/>
<evidence type="ECO:0000313" key="9">
    <source>
        <dbReference type="EMBL" id="QXI36254.1"/>
    </source>
</evidence>
<comment type="similarity">
    <text evidence="6">Belongs to the LRR-containing bacterial E3 ligase family.</text>
</comment>
<dbReference type="PANTHER" id="PTHR48051:SF54">
    <property type="entry name" value="LEUCINE-RICH REPEAT-CONTAINING PROTEIN"/>
    <property type="match status" value="1"/>
</dbReference>
<sequence>MDNTLDPQREAVDTLALEQGYQDGIVAKRLPSWIGALKVALPTDQNIPANGLYASQHDALHQAFKTSLLSRQRLRAEFARIQGLDTFARPLLQREMRERFDSVQDIDQLFFRAYYFAASPHPSWASGRQPQMEQDYYDIPLLEAALYNFSAVETTSAGQPRNNMLVDASGERCLRPTALEFAVLCRALDLGARYQQHLGSVLDASAERTASGHCVSASLAALYRSEMLIAACKAKSEGVLKADELAMVIALCQNAEPGTLNEAKVVAKQMKAFDCDLQQIVVLDVLQEGWLFNSSRRVLVYIPGDPDGPWSASDDLEAFTRKVLGKRLRKKPYQQFFSRFVRRRDSQAFFAKVATELEDIADFATREMDQHMSAYPLPLFDRLAAARIAQIKDDAAAIAVPAAAIDRKLQREHRRRLEAEGWTLLGLASLFIPTLGALLLAVMVWELLSDVFQALEDWRDGDTNAALDHVLAIARKVAMVGATAAVAGGVTRAWNTLDKLLPARLENGTEKLWSGDLTPYRGAVPPADAAVDDLGVYRQGERCWVTLEGHYYEVRQRSADGQWQIRPRQAHGPLLRSNGAGAWRLWSDQPAEWADPYQLFRRLDGPYRQLDDAQVDQAMAIHGLSADHLRALHVYGRAPEPELTDTVSRLLIDRRVQALIDGLRSAHGSDDSGALAKAQALPGAAGGTGAALADLVATQRRQLLQQLYDETQFSDDASVMALRKVFPRLHLPAARQLIRSASLVDQDYLASRGQLPFRLVQAARVSMLHIRIARAGEALFFEVPQNLDLAKVVLGMLEAVLATARRPHWRLFDGEALRPVLTSDGAGRSFRLVHQTGQFTLEDALGIGLAGPGELFEVLVNALGSEALSALGLAEPYATNLRARLARSFPAQRPLIARLLGKGEAEAGTGINAPQRLDDGRIGYPLGGNTLSSLTRANTRPRSLPARLRDLYPAYSNAQIEDWLIRMHLAGRPVSEELQVLEQQAALLDDALKQWEKAGLLSGDRGARGRFREAAMQCWRETIPSRINPVDERPDITWTFTGESLRTLPAIPAQVSFPHVRSIALRALKIKELPDEFLRAFPRLRTLEVTGSKLQRVPVSLMLKPTLRVLDLAHNRITLDSAQATVLAGCRSLVYLNLSGNPLGSDFSVATMMQLNELHLRGAQLSAVPTGVLQCPHLYLLDLTSNTINQLPEGFLQSTLWREGYVDLTGNPVALRQSVGWQAEWETPYDSEVPHHLQWLDRMSNELRDSMAVAWSGVDMMDGSANFLQLLVALTRSADFKDPRTFKYLAARVLDLMESMLENPELARELLDNAVVENCADNSTAVLADLEVRKLLWQTVHDSPPAKRGAALVRLARRLWRLEQVKYHAWQDASRTEQGQRESLEVALIYCLQLRESLELPVSVRALRFANVVEVAAEDVAEVERLVLSGETADTLAIWMLEQPFWGDYVAQTYQSSLKLPQAFHDQLQVLEEQSASAAAFAALKEQTEQWIYQKKFDLTVEALHKWP</sequence>
<dbReference type="Pfam" id="PF13855">
    <property type="entry name" value="LRR_8"/>
    <property type="match status" value="1"/>
</dbReference>
<dbReference type="Pfam" id="PF14496">
    <property type="entry name" value="NEL"/>
    <property type="match status" value="1"/>
</dbReference>
<dbReference type="InterPro" id="IPR001611">
    <property type="entry name" value="Leu-rich_rpt"/>
</dbReference>
<gene>
    <name evidence="9" type="ORF">HU772_012860</name>
</gene>
<feature type="active site" description="Glycyl thioester intermediate" evidence="6">
    <location>
        <position position="1319"/>
    </location>
</feature>
<organism evidence="9 10">
    <name type="scientific">Pseudomonas xantholysinigenes</name>
    <dbReference type="NCBI Taxonomy" id="2745490"/>
    <lineage>
        <taxon>Bacteria</taxon>
        <taxon>Pseudomonadati</taxon>
        <taxon>Pseudomonadota</taxon>
        <taxon>Gammaproteobacteria</taxon>
        <taxon>Pseudomonadales</taxon>
        <taxon>Pseudomonadaceae</taxon>
        <taxon>Pseudomonas</taxon>
    </lineage>
</organism>
<evidence type="ECO:0000256" key="5">
    <source>
        <dbReference type="ARBA" id="ARBA00023026"/>
    </source>
</evidence>
<evidence type="ECO:0000313" key="10">
    <source>
        <dbReference type="Proteomes" id="UP000633418"/>
    </source>
</evidence>
<feature type="transmembrane region" description="Helical" evidence="7">
    <location>
        <begin position="421"/>
        <end position="445"/>
    </location>
</feature>
<reference evidence="9 10" key="2">
    <citation type="journal article" date="2021" name="Microorganisms">
        <title>The Ever-Expanding Pseudomonas Genus: Description of 43 New Species and Partition of the Pseudomonas putida Group.</title>
        <authorList>
            <person name="Girard L."/>
            <person name="Lood C."/>
            <person name="Hofte M."/>
            <person name="Vandamme P."/>
            <person name="Rokni-Zadeh H."/>
            <person name="van Noort V."/>
            <person name="Lavigne R."/>
            <person name="De Mot R."/>
        </authorList>
    </citation>
    <scope>NUCLEOTIDE SEQUENCE [LARGE SCALE GENOMIC DNA]</scope>
    <source>
        <strain evidence="9 10">RW9S1A</strain>
    </source>
</reference>
<keyword evidence="6" id="KW-0832">Ubl conjugation</keyword>
<dbReference type="Gene3D" id="3.80.10.10">
    <property type="entry name" value="Ribonuclease Inhibitor"/>
    <property type="match status" value="1"/>
</dbReference>
<keyword evidence="6" id="KW-1035">Host cytoplasm</keyword>
<dbReference type="GO" id="GO:0016567">
    <property type="term" value="P:protein ubiquitination"/>
    <property type="evidence" value="ECO:0007669"/>
    <property type="project" value="InterPro"/>
</dbReference>
<keyword evidence="7" id="KW-0812">Transmembrane</keyword>
<dbReference type="Proteomes" id="UP000633418">
    <property type="component" value="Chromosome"/>
</dbReference>